<evidence type="ECO:0000313" key="2">
    <source>
        <dbReference type="EMBL" id="SEP16570.1"/>
    </source>
</evidence>
<dbReference type="Proteomes" id="UP000198893">
    <property type="component" value="Unassembled WGS sequence"/>
</dbReference>
<keyword evidence="3" id="KW-1185">Reference proteome</keyword>
<dbReference type="Gene3D" id="1.10.260.40">
    <property type="entry name" value="lambda repressor-like DNA-binding domains"/>
    <property type="match status" value="1"/>
</dbReference>
<dbReference type="Gene3D" id="3.40.630.30">
    <property type="match status" value="1"/>
</dbReference>
<dbReference type="CDD" id="cd00093">
    <property type="entry name" value="HTH_XRE"/>
    <property type="match status" value="1"/>
</dbReference>
<protein>
    <submittedName>
        <fullName evidence="2">Helix-turn-helix</fullName>
    </submittedName>
</protein>
<dbReference type="AlphaFoldDB" id="A0A1H8VMM0"/>
<evidence type="ECO:0000313" key="3">
    <source>
        <dbReference type="Proteomes" id="UP000198893"/>
    </source>
</evidence>
<organism evidence="2 3">
    <name type="scientific">Salinihabitans flavidus</name>
    <dbReference type="NCBI Taxonomy" id="569882"/>
    <lineage>
        <taxon>Bacteria</taxon>
        <taxon>Pseudomonadati</taxon>
        <taxon>Pseudomonadota</taxon>
        <taxon>Alphaproteobacteria</taxon>
        <taxon>Rhodobacterales</taxon>
        <taxon>Roseobacteraceae</taxon>
        <taxon>Salinihabitans</taxon>
    </lineage>
</organism>
<dbReference type="InterPro" id="IPR001387">
    <property type="entry name" value="Cro/C1-type_HTH"/>
</dbReference>
<dbReference type="Pfam" id="PF01381">
    <property type="entry name" value="HTH_3"/>
    <property type="match status" value="1"/>
</dbReference>
<proteinExistence type="predicted"/>
<dbReference type="InterPro" id="IPR016181">
    <property type="entry name" value="Acyl_CoA_acyltransferase"/>
</dbReference>
<dbReference type="InterPro" id="IPR010982">
    <property type="entry name" value="Lambda_DNA-bd_dom_sf"/>
</dbReference>
<dbReference type="SUPFAM" id="SSF55729">
    <property type="entry name" value="Acyl-CoA N-acyltransferases (Nat)"/>
    <property type="match status" value="1"/>
</dbReference>
<gene>
    <name evidence="2" type="ORF">SAMN04490248_13113</name>
</gene>
<dbReference type="GO" id="GO:0003677">
    <property type="term" value="F:DNA binding"/>
    <property type="evidence" value="ECO:0007669"/>
    <property type="project" value="InterPro"/>
</dbReference>
<dbReference type="EMBL" id="FODS01000031">
    <property type="protein sequence ID" value="SEP16570.1"/>
    <property type="molecule type" value="Genomic_DNA"/>
</dbReference>
<sequence>MTQQSLAKAIGVTRETINRIVTGKSEPGYDTIPGLQSVLKFSDNDFIWCRVGTKEKYRYEFFDQAAQRLGSIDKVIEITEAIYDQFPSVDDEANYGDPKKWRYFQRKFPEFGAVVWHEDKAVAYWFCLPVNDNIYDQLLAGENVNLSITPQDTPRITDGKTCLYFVDLMVLEAYQNKMPGKYLRESFLSFVLKKAKGGTLFHRIVANLTSEPAVSVAIGFGFHELGEHEVHLMKSDIEKNICPAKIYEMVLDPNIKDLKPFLYDPELKREFNKRWRSS</sequence>
<dbReference type="PROSITE" id="PS50943">
    <property type="entry name" value="HTH_CROC1"/>
    <property type="match status" value="1"/>
</dbReference>
<feature type="domain" description="HTH cro/C1-type" evidence="1">
    <location>
        <begin position="1"/>
        <end position="46"/>
    </location>
</feature>
<dbReference type="STRING" id="569882.SAMN04490248_13113"/>
<name>A0A1H8VMM0_9RHOB</name>
<dbReference type="SUPFAM" id="SSF47413">
    <property type="entry name" value="lambda repressor-like DNA-binding domains"/>
    <property type="match status" value="1"/>
</dbReference>
<reference evidence="2 3" key="1">
    <citation type="submission" date="2016-10" db="EMBL/GenBank/DDBJ databases">
        <authorList>
            <person name="de Groot N.N."/>
        </authorList>
    </citation>
    <scope>NUCLEOTIDE SEQUENCE [LARGE SCALE GENOMIC DNA]</scope>
    <source>
        <strain evidence="2 3">DSM 27842</strain>
    </source>
</reference>
<accession>A0A1H8VMM0</accession>
<evidence type="ECO:0000259" key="1">
    <source>
        <dbReference type="PROSITE" id="PS50943"/>
    </source>
</evidence>